<keyword evidence="2 7" id="KW-0812">Transmembrane</keyword>
<keyword evidence="10" id="KW-1185">Reference proteome</keyword>
<dbReference type="InterPro" id="IPR049326">
    <property type="entry name" value="Rhodopsin_dom_fungi"/>
</dbReference>
<evidence type="ECO:0000256" key="1">
    <source>
        <dbReference type="ARBA" id="ARBA00004141"/>
    </source>
</evidence>
<organism evidence="9 10">
    <name type="scientific">Knufia fluminis</name>
    <dbReference type="NCBI Taxonomy" id="191047"/>
    <lineage>
        <taxon>Eukaryota</taxon>
        <taxon>Fungi</taxon>
        <taxon>Dikarya</taxon>
        <taxon>Ascomycota</taxon>
        <taxon>Pezizomycotina</taxon>
        <taxon>Eurotiomycetes</taxon>
        <taxon>Chaetothyriomycetidae</taxon>
        <taxon>Chaetothyriales</taxon>
        <taxon>Trichomeriaceae</taxon>
        <taxon>Knufia</taxon>
    </lineage>
</organism>
<comment type="caution">
    <text evidence="9">The sequence shown here is derived from an EMBL/GenBank/DDBJ whole genome shotgun (WGS) entry which is preliminary data.</text>
</comment>
<proteinExistence type="inferred from homology"/>
<evidence type="ECO:0000256" key="4">
    <source>
        <dbReference type="ARBA" id="ARBA00023136"/>
    </source>
</evidence>
<evidence type="ECO:0000313" key="10">
    <source>
        <dbReference type="Proteomes" id="UP001316803"/>
    </source>
</evidence>
<sequence>MTWVHNASPEIDAQSQWPLIVGVCVGLTTLMTVTVSLRMYVRAWMIKSMGIDDWVMLSSCICSIIYNALCITQTRYGLGLDPKSRPDINANKYSEVNFAGRPFYMAGITGFKVALCFAYLRITGSNTKPVYRRIIWSFTTFTILSHVGGTLVLLFQCTPMKRSWRPKLTPSSCLPNDITFYVLAAITIFCDLVIFALPIPLLAKLQINRRRKAGLIAVFSLGAFTTVCSIMRMVQISIITKSSNSTMLVLWGTIEMNVGIFLTCLPSLTPLFTFFANKAKTSGLYYGRTKGLHDSNSSNAMRLEKRASRFESSPSSSATTAVNRSSSEEHIIPIQGKGDLLITKTTEIDIQEYDNEHDAINRRAW</sequence>
<name>A0AAN8I3E0_9EURO</name>
<reference evidence="9 10" key="1">
    <citation type="submission" date="2022-12" db="EMBL/GenBank/DDBJ databases">
        <title>Genomic features and morphological characterization of a novel Knufia sp. strain isolated from spacecraft assembly facility.</title>
        <authorList>
            <person name="Teixeira M."/>
            <person name="Chander A.M."/>
            <person name="Stajich J.E."/>
            <person name="Venkateswaran K."/>
        </authorList>
    </citation>
    <scope>NUCLEOTIDE SEQUENCE [LARGE SCALE GENOMIC DNA]</scope>
    <source>
        <strain evidence="9 10">FJI-L2-BK-P2</strain>
    </source>
</reference>
<comment type="similarity">
    <text evidence="5">Belongs to the SAT4 family.</text>
</comment>
<dbReference type="Proteomes" id="UP001316803">
    <property type="component" value="Unassembled WGS sequence"/>
</dbReference>
<evidence type="ECO:0000259" key="8">
    <source>
        <dbReference type="Pfam" id="PF20684"/>
    </source>
</evidence>
<feature type="transmembrane region" description="Helical" evidence="7">
    <location>
        <begin position="178"/>
        <end position="203"/>
    </location>
</feature>
<comment type="subcellular location">
    <subcellularLocation>
        <location evidence="1">Membrane</location>
        <topology evidence="1">Multi-pass membrane protein</topology>
    </subcellularLocation>
</comment>
<dbReference type="AlphaFoldDB" id="A0AAN8I3E0"/>
<evidence type="ECO:0000256" key="2">
    <source>
        <dbReference type="ARBA" id="ARBA00022692"/>
    </source>
</evidence>
<feature type="transmembrane region" description="Helical" evidence="7">
    <location>
        <begin position="134"/>
        <end position="155"/>
    </location>
</feature>
<feature type="region of interest" description="Disordered" evidence="6">
    <location>
        <begin position="303"/>
        <end position="328"/>
    </location>
</feature>
<feature type="transmembrane region" description="Helical" evidence="7">
    <location>
        <begin position="215"/>
        <end position="238"/>
    </location>
</feature>
<protein>
    <recommendedName>
        <fullName evidence="8">Rhodopsin domain-containing protein</fullName>
    </recommendedName>
</protein>
<gene>
    <name evidence="9" type="ORF">OHC33_008707</name>
</gene>
<evidence type="ECO:0000256" key="7">
    <source>
        <dbReference type="SAM" id="Phobius"/>
    </source>
</evidence>
<feature type="transmembrane region" description="Helical" evidence="7">
    <location>
        <begin position="103"/>
        <end position="122"/>
    </location>
</feature>
<evidence type="ECO:0000256" key="3">
    <source>
        <dbReference type="ARBA" id="ARBA00022989"/>
    </source>
</evidence>
<dbReference type="PANTHER" id="PTHR33048:SF146">
    <property type="entry name" value="INTEGRAL MEMBRANE PROTEIN"/>
    <property type="match status" value="1"/>
</dbReference>
<evidence type="ECO:0000256" key="5">
    <source>
        <dbReference type="ARBA" id="ARBA00038359"/>
    </source>
</evidence>
<dbReference type="InterPro" id="IPR052337">
    <property type="entry name" value="SAT4-like"/>
</dbReference>
<evidence type="ECO:0000256" key="6">
    <source>
        <dbReference type="SAM" id="MobiDB-lite"/>
    </source>
</evidence>
<keyword evidence="3 7" id="KW-1133">Transmembrane helix</keyword>
<dbReference type="GO" id="GO:0016020">
    <property type="term" value="C:membrane"/>
    <property type="evidence" value="ECO:0007669"/>
    <property type="project" value="UniProtKB-SubCell"/>
</dbReference>
<dbReference type="EMBL" id="JAKLMC020000028">
    <property type="protein sequence ID" value="KAK5950239.1"/>
    <property type="molecule type" value="Genomic_DNA"/>
</dbReference>
<feature type="transmembrane region" description="Helical" evidence="7">
    <location>
        <begin position="20"/>
        <end position="41"/>
    </location>
</feature>
<feature type="transmembrane region" description="Helical" evidence="7">
    <location>
        <begin position="258"/>
        <end position="276"/>
    </location>
</feature>
<dbReference type="Pfam" id="PF20684">
    <property type="entry name" value="Fung_rhodopsin"/>
    <property type="match status" value="1"/>
</dbReference>
<evidence type="ECO:0000313" key="9">
    <source>
        <dbReference type="EMBL" id="KAK5950239.1"/>
    </source>
</evidence>
<feature type="domain" description="Rhodopsin" evidence="8">
    <location>
        <begin position="37"/>
        <end position="272"/>
    </location>
</feature>
<dbReference type="PANTHER" id="PTHR33048">
    <property type="entry name" value="PTH11-LIKE INTEGRAL MEMBRANE PROTEIN (AFU_ORTHOLOGUE AFUA_5G11245)"/>
    <property type="match status" value="1"/>
</dbReference>
<accession>A0AAN8I3E0</accession>
<feature type="transmembrane region" description="Helical" evidence="7">
    <location>
        <begin position="53"/>
        <end position="76"/>
    </location>
</feature>
<keyword evidence="4 7" id="KW-0472">Membrane</keyword>